<dbReference type="InterPro" id="IPR003583">
    <property type="entry name" value="Hlx-hairpin-Hlx_DNA-bd_motif"/>
</dbReference>
<feature type="domain" description="Helix-hairpin-helix DNA-binding motif class 1" evidence="5">
    <location>
        <begin position="5"/>
        <end position="24"/>
    </location>
</feature>
<dbReference type="GO" id="GO:0005524">
    <property type="term" value="F:ATP binding"/>
    <property type="evidence" value="ECO:0007669"/>
    <property type="project" value="UniProtKB-UniRule"/>
</dbReference>
<evidence type="ECO:0000256" key="2">
    <source>
        <dbReference type="ARBA" id="ARBA00022840"/>
    </source>
</evidence>
<reference evidence="7" key="1">
    <citation type="submission" date="2020-07" db="EMBL/GenBank/DDBJ databases">
        <title>Methanobacterium. sp. MethCan genome.</title>
        <authorList>
            <person name="Postec A."/>
            <person name="Quemeneur M."/>
        </authorList>
    </citation>
    <scope>NUCLEOTIDE SEQUENCE</scope>
    <source>
        <strain evidence="7">MethCAN</strain>
    </source>
</reference>
<dbReference type="SUPFAM" id="SSF47781">
    <property type="entry name" value="RuvA domain 2-like"/>
    <property type="match status" value="1"/>
</dbReference>
<feature type="domain" description="Helix-hairpin-helix DNA-binding motif class 1" evidence="5">
    <location>
        <begin position="41"/>
        <end position="60"/>
    </location>
</feature>
<proteinExistence type="inferred from homology"/>
<accession>A0A8T8K5C5</accession>
<dbReference type="OrthoDB" id="15514at2157"/>
<evidence type="ECO:0000256" key="4">
    <source>
        <dbReference type="HAMAP-Rule" id="MF_00971"/>
    </source>
</evidence>
<dbReference type="Gene3D" id="1.10.150.20">
    <property type="entry name" value="5' to 3' exonuclease, C-terminal subdomain"/>
    <property type="match status" value="1"/>
</dbReference>
<gene>
    <name evidence="4" type="primary">mutS2</name>
    <name evidence="7" type="ORF">HYG87_08170</name>
</gene>
<keyword evidence="3 4" id="KW-0238">DNA-binding</keyword>
<dbReference type="EMBL" id="CP058560">
    <property type="protein sequence ID" value="QUH23734.1"/>
    <property type="molecule type" value="Genomic_DNA"/>
</dbReference>
<feature type="domain" description="DNA mismatch repair proteins mutS family" evidence="6">
    <location>
        <begin position="448"/>
        <end position="630"/>
    </location>
</feature>
<dbReference type="Proteomes" id="UP000681041">
    <property type="component" value="Chromosome"/>
</dbReference>
<dbReference type="GO" id="GO:0004519">
    <property type="term" value="F:endonuclease activity"/>
    <property type="evidence" value="ECO:0007669"/>
    <property type="project" value="UniProtKB-KW"/>
</dbReference>
<comment type="similarity">
    <text evidence="4">Belongs to the DNA mismatch repair MutS family. Archaeal Muts2 subfamily.</text>
</comment>
<dbReference type="RefSeq" id="WP_211532690.1">
    <property type="nucleotide sequence ID" value="NZ_CP058560.1"/>
</dbReference>
<comment type="cofactor">
    <cofactor evidence="4">
        <name>a divalent metal cation</name>
        <dbReference type="ChEBI" id="CHEBI:60240"/>
    </cofactor>
</comment>
<keyword evidence="7" id="KW-0255">Endonuclease</keyword>
<keyword evidence="7" id="KW-0540">Nuclease</keyword>
<organism evidence="7 8">
    <name type="scientific">Methanobacterium alkalithermotolerans</name>
    <dbReference type="NCBI Taxonomy" id="2731220"/>
    <lineage>
        <taxon>Archaea</taxon>
        <taxon>Methanobacteriati</taxon>
        <taxon>Methanobacteriota</taxon>
        <taxon>Methanomada group</taxon>
        <taxon>Methanobacteria</taxon>
        <taxon>Methanobacteriales</taxon>
        <taxon>Methanobacteriaceae</taxon>
        <taxon>Methanobacterium</taxon>
    </lineage>
</organism>
<dbReference type="HAMAP" id="MF_00971">
    <property type="entry name" value="MutS2_archaea"/>
    <property type="match status" value="1"/>
</dbReference>
<dbReference type="InterPro" id="IPR012401">
    <property type="entry name" value="DNA-bd_MutS2_arc"/>
</dbReference>
<feature type="binding site" evidence="4">
    <location>
        <begin position="455"/>
        <end position="462"/>
    </location>
    <ligand>
        <name>ATP</name>
        <dbReference type="ChEBI" id="CHEBI:30616"/>
    </ligand>
</feature>
<protein>
    <recommendedName>
        <fullName evidence="4">DNA-binding protein MutS2</fullName>
    </recommendedName>
</protein>
<dbReference type="GO" id="GO:0006298">
    <property type="term" value="P:mismatch repair"/>
    <property type="evidence" value="ECO:0007669"/>
    <property type="project" value="InterPro"/>
</dbReference>
<dbReference type="InterPro" id="IPR010994">
    <property type="entry name" value="RuvA_2-like"/>
</dbReference>
<evidence type="ECO:0000256" key="1">
    <source>
        <dbReference type="ARBA" id="ARBA00022741"/>
    </source>
</evidence>
<dbReference type="Pfam" id="PF00488">
    <property type="entry name" value="MutS_V"/>
    <property type="match status" value="1"/>
</dbReference>
<dbReference type="SMART" id="SM00278">
    <property type="entry name" value="HhH1"/>
    <property type="match status" value="2"/>
</dbReference>
<dbReference type="PIRSF" id="PIRSF029254">
    <property type="entry name" value="MutS_C_archaeal"/>
    <property type="match status" value="1"/>
</dbReference>
<sequence>MAEKLDLTTIKGVGERMAQKIILKLGGEEELVKVIENYEVDRLASIEGISQRKAIEIVNGLLGNPAQKFLKTDRSRQLYEEIIEKIMEYAHTSHARNKILLLAPTTHRELIQKRLDLVNKSRKMVSTLPLEKVTGLLKNLHLPKNSKPLYDPSKAILVENQEDMDYLMEIGINQYYPVISNVESREIQQYETVFYLYSSGEIELDDAGNVIMISLQADMAEIIPDVELNYFKDNEDIFRQVLELRGILKKESVLGEVMEILSTLQGLESREIDFDKVVKKARVEADGILKESIKKVDLKGDEVLHLLNQGLPPKIEKIFDQVIRKARDQIKIETGVEFDPFFPTYPLEIDQQEVERIKKREISRYQIEAFDKKVKAAGQLSLLKEKVEKEISEALEFDYEFALGCFAHYYQLEVPEISDEFSLEGALHLNLAQEEDVQRIDYHLSYPENVALLTGANSGGKTTLLETLAQISIMTQMGLPVCAKNARVKILDEIYFFSKKRSLDAGAFESFLHTFMPIVIKDSEKLILLDELEAITELEAAVKIISSFIEFIQNSNSFAVIVTHMARELMKHSTVRVDGIEASGLDEDYNLIVDRTPRINYMARSTPELILRMIYNRSQGDLKEVYRKMLEKF</sequence>
<evidence type="ECO:0000259" key="5">
    <source>
        <dbReference type="SMART" id="SM00278"/>
    </source>
</evidence>
<keyword evidence="8" id="KW-1185">Reference proteome</keyword>
<dbReference type="PANTHER" id="PTHR11361:SF125">
    <property type="entry name" value="DNA-BINDING PROTEIN MUTS2"/>
    <property type="match status" value="1"/>
</dbReference>
<dbReference type="InterPro" id="IPR000432">
    <property type="entry name" value="DNA_mismatch_repair_MutS_C"/>
</dbReference>
<evidence type="ECO:0000313" key="7">
    <source>
        <dbReference type="EMBL" id="QUH23734.1"/>
    </source>
</evidence>
<dbReference type="InterPro" id="IPR045076">
    <property type="entry name" value="MutS"/>
</dbReference>
<evidence type="ECO:0000313" key="8">
    <source>
        <dbReference type="Proteomes" id="UP000681041"/>
    </source>
</evidence>
<keyword evidence="2 4" id="KW-0067">ATP-binding</keyword>
<dbReference type="GO" id="GO:0140664">
    <property type="term" value="F:ATP-dependent DNA damage sensor activity"/>
    <property type="evidence" value="ECO:0007669"/>
    <property type="project" value="InterPro"/>
</dbReference>
<keyword evidence="1 4" id="KW-0547">Nucleotide-binding</keyword>
<dbReference type="GO" id="GO:0030983">
    <property type="term" value="F:mismatched DNA binding"/>
    <property type="evidence" value="ECO:0007669"/>
    <property type="project" value="InterPro"/>
</dbReference>
<evidence type="ECO:0000259" key="6">
    <source>
        <dbReference type="SMART" id="SM00534"/>
    </source>
</evidence>
<dbReference type="InterPro" id="IPR027417">
    <property type="entry name" value="P-loop_NTPase"/>
</dbReference>
<keyword evidence="4" id="KW-0378">Hydrolase</keyword>
<comment type="function">
    <text evidence="4">Has ATPase and non-specific DNA-binding activities.</text>
</comment>
<dbReference type="KEGG" id="meme:HYG87_08170"/>
<dbReference type="SMART" id="SM00534">
    <property type="entry name" value="MUTSac"/>
    <property type="match status" value="1"/>
</dbReference>
<name>A0A8T8K5C5_9EURY</name>
<dbReference type="SUPFAM" id="SSF52540">
    <property type="entry name" value="P-loop containing nucleoside triphosphate hydrolases"/>
    <property type="match status" value="1"/>
</dbReference>
<evidence type="ECO:0000256" key="3">
    <source>
        <dbReference type="ARBA" id="ARBA00023125"/>
    </source>
</evidence>
<dbReference type="PANTHER" id="PTHR11361">
    <property type="entry name" value="DNA MISMATCH REPAIR PROTEIN MUTS FAMILY MEMBER"/>
    <property type="match status" value="1"/>
</dbReference>
<dbReference type="Gene3D" id="3.40.50.300">
    <property type="entry name" value="P-loop containing nucleotide triphosphate hydrolases"/>
    <property type="match status" value="1"/>
</dbReference>
<dbReference type="AlphaFoldDB" id="A0A8T8K5C5"/>
<dbReference type="GO" id="GO:0016787">
    <property type="term" value="F:hydrolase activity"/>
    <property type="evidence" value="ECO:0007669"/>
    <property type="project" value="UniProtKB-KW"/>
</dbReference>
<dbReference type="GeneID" id="64820733"/>